<evidence type="ECO:0000256" key="1">
    <source>
        <dbReference type="ARBA" id="ARBA00005663"/>
    </source>
</evidence>
<evidence type="ECO:0000256" key="2">
    <source>
        <dbReference type="ARBA" id="ARBA00022475"/>
    </source>
</evidence>
<dbReference type="GO" id="GO:0009898">
    <property type="term" value="C:cytoplasmic side of plasma membrane"/>
    <property type="evidence" value="ECO:0007669"/>
    <property type="project" value="UniProtKB-UniRule"/>
</dbReference>
<dbReference type="GO" id="GO:0006364">
    <property type="term" value="P:rRNA processing"/>
    <property type="evidence" value="ECO:0007669"/>
    <property type="project" value="UniProtKB-UniRule"/>
</dbReference>
<evidence type="ECO:0000256" key="13">
    <source>
        <dbReference type="ARBA" id="ARBA00022884"/>
    </source>
</evidence>
<dbReference type="InterPro" id="IPR028878">
    <property type="entry name" value="RNase_E"/>
</dbReference>
<evidence type="ECO:0000256" key="6">
    <source>
        <dbReference type="ARBA" id="ARBA00022694"/>
    </source>
</evidence>
<feature type="compositionally biased region" description="Polar residues" evidence="16">
    <location>
        <begin position="660"/>
        <end position="689"/>
    </location>
</feature>
<feature type="compositionally biased region" description="Polar residues" evidence="16">
    <location>
        <begin position="554"/>
        <end position="567"/>
    </location>
</feature>
<dbReference type="InterPro" id="IPR012340">
    <property type="entry name" value="NA-bd_OB-fold"/>
</dbReference>
<feature type="domain" description="S1 motif" evidence="17">
    <location>
        <begin position="39"/>
        <end position="117"/>
    </location>
</feature>
<dbReference type="InterPro" id="IPR003029">
    <property type="entry name" value="S1_domain"/>
</dbReference>
<keyword evidence="13 15" id="KW-0694">RNA-binding</keyword>
<keyword evidence="15" id="KW-0820">tRNA-binding</keyword>
<dbReference type="Proteomes" id="UP000078476">
    <property type="component" value="Unassembled WGS sequence"/>
</dbReference>
<evidence type="ECO:0000256" key="3">
    <source>
        <dbReference type="ARBA" id="ARBA00022490"/>
    </source>
</evidence>
<dbReference type="Pfam" id="PF20833">
    <property type="entry name" value="RNase_E_G_Thio"/>
    <property type="match status" value="1"/>
</dbReference>
<evidence type="ECO:0000313" key="18">
    <source>
        <dbReference type="EMBL" id="OAI16106.1"/>
    </source>
</evidence>
<name>A0A177NDG7_9GAMM</name>
<evidence type="ECO:0000256" key="8">
    <source>
        <dbReference type="ARBA" id="ARBA00022723"/>
    </source>
</evidence>
<comment type="cofactor">
    <cofactor evidence="15">
        <name>Mg(2+)</name>
        <dbReference type="ChEBI" id="CHEBI:18420"/>
    </cofactor>
    <text evidence="15">Binds 1 Mg(2+) ion per subunit.</text>
</comment>
<feature type="binding site" evidence="15">
    <location>
        <position position="300"/>
    </location>
    <ligand>
        <name>Mg(2+)</name>
        <dbReference type="ChEBI" id="CHEBI:18420"/>
        <note>catalytic</note>
    </ligand>
</feature>
<dbReference type="InterPro" id="IPR048583">
    <property type="entry name" value="RNase_E_G_thioredoxin-like"/>
</dbReference>
<dbReference type="PANTHER" id="PTHR30001:SF1">
    <property type="entry name" value="RIBONUCLEASE E_G-LIKE PROTEIN, CHLOROPLASTIC"/>
    <property type="match status" value="1"/>
</dbReference>
<keyword evidence="15" id="KW-0862">Zinc</keyword>
<dbReference type="NCBIfam" id="TIGR00757">
    <property type="entry name" value="RNaseEG"/>
    <property type="match status" value="1"/>
</dbReference>
<accession>A0A177NDG7</accession>
<dbReference type="STRING" id="980561.A1359_08805"/>
<dbReference type="AlphaFoldDB" id="A0A177NDG7"/>
<evidence type="ECO:0000259" key="17">
    <source>
        <dbReference type="PROSITE" id="PS50126"/>
    </source>
</evidence>
<keyword evidence="19" id="KW-1185">Reference proteome</keyword>
<feature type="region of interest" description="Required for zinc-mediated homotetramerization and catalytic activity" evidence="15">
    <location>
        <begin position="401"/>
        <end position="404"/>
    </location>
</feature>
<protein>
    <recommendedName>
        <fullName evidence="15">Ribonuclease E</fullName>
        <shortName evidence="15">RNase E</shortName>
        <ecNumber evidence="15">3.1.26.12</ecNumber>
    </recommendedName>
</protein>
<dbReference type="OrthoDB" id="9804278at2"/>
<dbReference type="EC" id="3.1.26.12" evidence="15"/>
<dbReference type="SMART" id="SM00316">
    <property type="entry name" value="S1"/>
    <property type="match status" value="1"/>
</dbReference>
<evidence type="ECO:0000313" key="19">
    <source>
        <dbReference type="Proteomes" id="UP000078476"/>
    </source>
</evidence>
<evidence type="ECO:0000256" key="10">
    <source>
        <dbReference type="ARBA" id="ARBA00022759"/>
    </source>
</evidence>
<dbReference type="PANTHER" id="PTHR30001">
    <property type="entry name" value="RIBONUCLEASE"/>
    <property type="match status" value="1"/>
</dbReference>
<gene>
    <name evidence="15" type="primary">rne</name>
    <name evidence="18" type="ORF">A1359_08805</name>
</gene>
<keyword evidence="4 15" id="KW-0997">Cell inner membrane</keyword>
<dbReference type="GO" id="GO:0008033">
    <property type="term" value="P:tRNA processing"/>
    <property type="evidence" value="ECO:0007669"/>
    <property type="project" value="UniProtKB-UniRule"/>
</dbReference>
<comment type="subcellular location">
    <subcellularLocation>
        <location evidence="15">Cytoplasm</location>
    </subcellularLocation>
    <subcellularLocation>
        <location evidence="15">Cell inner membrane</location>
        <topology evidence="15">Peripheral membrane protein</topology>
        <orientation evidence="15">Cytoplasmic side</orientation>
    </subcellularLocation>
</comment>
<comment type="caution">
    <text evidence="18">The sequence shown here is derived from an EMBL/GenBank/DDBJ whole genome shotgun (WGS) entry which is preliminary data.</text>
</comment>
<feature type="region of interest" description="Disordered" evidence="16">
    <location>
        <begin position="554"/>
        <end position="723"/>
    </location>
</feature>
<keyword evidence="2 15" id="KW-1003">Cell membrane</keyword>
<evidence type="ECO:0000256" key="7">
    <source>
        <dbReference type="ARBA" id="ARBA00022722"/>
    </source>
</evidence>
<evidence type="ECO:0000256" key="16">
    <source>
        <dbReference type="SAM" id="MobiDB-lite"/>
    </source>
</evidence>
<dbReference type="GO" id="GO:0000287">
    <property type="term" value="F:magnesium ion binding"/>
    <property type="evidence" value="ECO:0007669"/>
    <property type="project" value="UniProtKB-UniRule"/>
</dbReference>
<comment type="subunit">
    <text evidence="15">Component of the RNA degradosome, which is a multiprotein complex involved in RNA processing and mRNA degradation. Within the RNA degradosome, RNase E assembles into a homotetramer formed by a dimer of dimers.</text>
</comment>
<keyword evidence="3 15" id="KW-0963">Cytoplasm</keyword>
<keyword evidence="6 15" id="KW-0819">tRNA processing</keyword>
<dbReference type="GO" id="GO:0005737">
    <property type="term" value="C:cytoplasm"/>
    <property type="evidence" value="ECO:0007669"/>
    <property type="project" value="UniProtKB-SubCell"/>
</dbReference>
<feature type="compositionally biased region" description="Basic and acidic residues" evidence="16">
    <location>
        <begin position="691"/>
        <end position="700"/>
    </location>
</feature>
<dbReference type="GO" id="GO:0019843">
    <property type="term" value="F:rRNA binding"/>
    <property type="evidence" value="ECO:0007669"/>
    <property type="project" value="UniProtKB-KW"/>
</dbReference>
<dbReference type="CDD" id="cd04453">
    <property type="entry name" value="S1_RNase_E"/>
    <property type="match status" value="1"/>
</dbReference>
<comment type="function">
    <text evidence="15">Endoribonuclease that plays a central role in RNA processing and decay. Required for the maturation of 5S and 16S rRNAs and the majority of tRNAs. Also involved in the degradation of most mRNAs.</text>
</comment>
<comment type="similarity">
    <text evidence="15">Belongs to the RNase E/G family. RNase E subfamily.</text>
</comment>
<dbReference type="Gene3D" id="3.40.1260.20">
    <property type="entry name" value="Ribonuclease E, catalytic domain"/>
    <property type="match status" value="1"/>
</dbReference>
<keyword evidence="11 15" id="KW-0378">Hydrolase</keyword>
<dbReference type="RefSeq" id="WP_066981764.1">
    <property type="nucleotide sequence ID" value="NZ_LUUI01000098.1"/>
</dbReference>
<feature type="compositionally biased region" description="Basic residues" evidence="16">
    <location>
        <begin position="641"/>
        <end position="650"/>
    </location>
</feature>
<dbReference type="Gene3D" id="2.40.50.140">
    <property type="entry name" value="Nucleic acid-binding proteins"/>
    <property type="match status" value="1"/>
</dbReference>
<evidence type="ECO:0000256" key="9">
    <source>
        <dbReference type="ARBA" id="ARBA00022730"/>
    </source>
</evidence>
<keyword evidence="8 15" id="KW-0479">Metal-binding</keyword>
<feature type="compositionally biased region" description="Low complexity" evidence="16">
    <location>
        <begin position="619"/>
        <end position="631"/>
    </location>
</feature>
<keyword evidence="10 15" id="KW-0255">Endonuclease</keyword>
<dbReference type="InterPro" id="IPR019307">
    <property type="entry name" value="RNA-bd_AU-1/RNase_E/G"/>
</dbReference>
<dbReference type="GO" id="GO:0006402">
    <property type="term" value="P:mRNA catabolic process"/>
    <property type="evidence" value="ECO:0007669"/>
    <property type="project" value="UniProtKB-UniRule"/>
</dbReference>
<dbReference type="HAMAP" id="MF_00970">
    <property type="entry name" value="RNase_E"/>
    <property type="match status" value="1"/>
</dbReference>
<dbReference type="SUPFAM" id="SSF50249">
    <property type="entry name" value="Nucleic acid-binding proteins"/>
    <property type="match status" value="1"/>
</dbReference>
<dbReference type="GO" id="GO:0008270">
    <property type="term" value="F:zinc ion binding"/>
    <property type="evidence" value="ECO:0007669"/>
    <property type="project" value="UniProtKB-UniRule"/>
</dbReference>
<dbReference type="GO" id="GO:0000049">
    <property type="term" value="F:tRNA binding"/>
    <property type="evidence" value="ECO:0007669"/>
    <property type="project" value="UniProtKB-KW"/>
</dbReference>
<comment type="cofactor">
    <cofactor evidence="15">
        <name>Zn(2+)</name>
        <dbReference type="ChEBI" id="CHEBI:29105"/>
    </cofactor>
    <text evidence="15">Binds 2 Zn(2+) ions per homotetramer.</text>
</comment>
<dbReference type="Pfam" id="PF00575">
    <property type="entry name" value="S1"/>
    <property type="match status" value="1"/>
</dbReference>
<evidence type="ECO:0000256" key="5">
    <source>
        <dbReference type="ARBA" id="ARBA00022552"/>
    </source>
</evidence>
<evidence type="ECO:0000256" key="15">
    <source>
        <dbReference type="HAMAP-Rule" id="MF_00970"/>
    </source>
</evidence>
<reference evidence="18 19" key="1">
    <citation type="submission" date="2016-03" db="EMBL/GenBank/DDBJ databases">
        <authorList>
            <person name="Ploux O."/>
        </authorList>
    </citation>
    <scope>NUCLEOTIDE SEQUENCE [LARGE SCALE GENOMIC DNA]</scope>
    <source>
        <strain evidence="18 19">R-45370</strain>
    </source>
</reference>
<dbReference type="EMBL" id="LUUI01000098">
    <property type="protein sequence ID" value="OAI16106.1"/>
    <property type="molecule type" value="Genomic_DNA"/>
</dbReference>
<evidence type="ECO:0000256" key="12">
    <source>
        <dbReference type="ARBA" id="ARBA00022842"/>
    </source>
</evidence>
<dbReference type="Pfam" id="PF10150">
    <property type="entry name" value="RNase_E_G"/>
    <property type="match status" value="1"/>
</dbReference>
<keyword evidence="14 15" id="KW-0472">Membrane</keyword>
<dbReference type="PROSITE" id="PS50126">
    <property type="entry name" value="S1"/>
    <property type="match status" value="1"/>
</dbReference>
<feature type="compositionally biased region" description="Polar residues" evidence="16">
    <location>
        <begin position="702"/>
        <end position="712"/>
    </location>
</feature>
<dbReference type="InterPro" id="IPR004659">
    <property type="entry name" value="RNase_E/G"/>
</dbReference>
<comment type="catalytic activity">
    <reaction evidence="15">
        <text>Endonucleolytic cleavage of single-stranded RNA in A- and U-rich regions.</text>
        <dbReference type="EC" id="3.1.26.12"/>
    </reaction>
</comment>
<proteinExistence type="inferred from homology"/>
<dbReference type="GO" id="GO:0008995">
    <property type="term" value="F:ribonuclease E activity"/>
    <property type="evidence" value="ECO:0007669"/>
    <property type="project" value="UniProtKB-EC"/>
</dbReference>
<keyword evidence="9 15" id="KW-0699">rRNA-binding</keyword>
<keyword evidence="5 15" id="KW-0698">rRNA processing</keyword>
<evidence type="ECO:0000256" key="11">
    <source>
        <dbReference type="ARBA" id="ARBA00022801"/>
    </source>
</evidence>
<keyword evidence="12 15" id="KW-0460">Magnesium</keyword>
<organism evidence="18 19">
    <name type="scientific">Methylomonas lenta</name>
    <dbReference type="NCBI Taxonomy" id="980561"/>
    <lineage>
        <taxon>Bacteria</taxon>
        <taxon>Pseudomonadati</taxon>
        <taxon>Pseudomonadota</taxon>
        <taxon>Gammaproteobacteria</taxon>
        <taxon>Methylococcales</taxon>
        <taxon>Methylococcaceae</taxon>
        <taxon>Methylomonas</taxon>
    </lineage>
</organism>
<evidence type="ECO:0000256" key="4">
    <source>
        <dbReference type="ARBA" id="ARBA00022519"/>
    </source>
</evidence>
<feature type="binding site" evidence="15">
    <location>
        <position position="404"/>
    </location>
    <ligand>
        <name>Zn(2+)</name>
        <dbReference type="ChEBI" id="CHEBI:29105"/>
        <note>ligand shared between dimeric partners</note>
    </ligand>
</feature>
<feature type="binding site" evidence="15">
    <location>
        <position position="401"/>
    </location>
    <ligand>
        <name>Zn(2+)</name>
        <dbReference type="ChEBI" id="CHEBI:29105"/>
        <note>ligand shared between dimeric partners</note>
    </ligand>
</feature>
<comment type="similarity">
    <text evidence="1">Belongs to the RNase E/G family. RNase G subfamily.</text>
</comment>
<feature type="binding site" evidence="15">
    <location>
        <position position="343"/>
    </location>
    <ligand>
        <name>Mg(2+)</name>
        <dbReference type="ChEBI" id="CHEBI:18420"/>
        <note>catalytic</note>
    </ligand>
</feature>
<sequence>MKRMLINATQPEELRVALVDGQKLYDFDIEVPSKEQKKSNIYKGIITRVEPSLEAAFVNYGSEKHGFLPFKEIAPEYRSGDGSDNKSTKANIREGQEIVVQIEKEERGNKGAALTTYVSLAGTYLVLMPNNPKAGGISRRIEGDNRSELRETMAALEIPESMGLIIRTAGSDKSAEELQWDLNYLMQLWEAIDRSSREQSAPFLVFQESNVIIRALRDHLRGDIDEILIDQEAAFKLAHNFLKQVMPHNLQKAKLYEDSVPLFSRYQIETQIEMAYKREVSLPSGGSIVIDHTEALTSIDINSARATKGSDIEDTAFNTNLEASDEIARQLRLRDLGGLFVIDFIDMMSNKNQREVENRLRDALKIDRARIQTGRISRFGLMEMSRQRLRPSLGDSTQLTCPRCKGQGTIRNVESVTLAVLRLIEEDAMKKGTERVIAHLPIDCATFLLNEKRATLQELEARLQVSIVVLPSKHLETPAYDIERIKSLEGMEDKPSHLQIKEDDITVPEFAKQATAKAERAAVKEFLPDAPAPVQNKKTSTSLIQRFWHRLVGQSKTQDTAESTTKTGETKTRSARNNNRRDRPTGGRNPRRNNNNRRGENPTQTTDISSIDENKQDTVDATTTADNAQNNPASTSERPARRNRNRRRSPRNTGDKRPENNNVEGENQERATPSPTNVTNDDQPRSYNSEFAERKQRAEGSEAQSTRTTESPAANPAPTASED</sequence>
<evidence type="ECO:0000256" key="14">
    <source>
        <dbReference type="ARBA" id="ARBA00023136"/>
    </source>
</evidence>
<keyword evidence="7 15" id="KW-0540">Nuclease</keyword>